<dbReference type="GO" id="GO:0005886">
    <property type="term" value="C:plasma membrane"/>
    <property type="evidence" value="ECO:0007669"/>
    <property type="project" value="TreeGrafter"/>
</dbReference>
<dbReference type="InterPro" id="IPR006089">
    <property type="entry name" value="Acyl-CoA_DH_CS"/>
</dbReference>
<dbReference type="RefSeq" id="WP_075150311.1">
    <property type="nucleotide sequence ID" value="NZ_CP018820.1"/>
</dbReference>
<dbReference type="InterPro" id="IPR013786">
    <property type="entry name" value="AcylCoA_DH/ox_N"/>
</dbReference>
<proteinExistence type="inferred from homology"/>
<organism evidence="10 12">
    <name type="scientific">Sphingomonas koreensis</name>
    <dbReference type="NCBI Taxonomy" id="93064"/>
    <lineage>
        <taxon>Bacteria</taxon>
        <taxon>Pseudomonadati</taxon>
        <taxon>Pseudomonadota</taxon>
        <taxon>Alphaproteobacteria</taxon>
        <taxon>Sphingomonadales</taxon>
        <taxon>Sphingomonadaceae</taxon>
        <taxon>Sphingomonas</taxon>
    </lineage>
</organism>
<dbReference type="EMBL" id="CP018820">
    <property type="protein sequence ID" value="APR51127.1"/>
    <property type="molecule type" value="Genomic_DNA"/>
</dbReference>
<dbReference type="InterPro" id="IPR009100">
    <property type="entry name" value="AcylCoA_DH/oxidase_NM_dom_sf"/>
</dbReference>
<dbReference type="InterPro" id="IPR036250">
    <property type="entry name" value="AcylCo_DH-like_C"/>
</dbReference>
<reference evidence="12" key="2">
    <citation type="submission" date="2016-12" db="EMBL/GenBank/DDBJ databases">
        <title>Whole genome sequencing of Sphingomonas sp. ABOJV.</title>
        <authorList>
            <person name="Conlan S."/>
            <person name="Thomas P.J."/>
            <person name="Mullikin J."/>
            <person name="Palmore T.N."/>
            <person name="Frank K.M."/>
            <person name="Segre J.A."/>
        </authorList>
    </citation>
    <scope>NUCLEOTIDE SEQUENCE [LARGE SCALE GENOMIC DNA]</scope>
    <source>
        <strain evidence="12">ABOJV</strain>
    </source>
</reference>
<dbReference type="PANTHER" id="PTHR43292:SF4">
    <property type="entry name" value="ACYL-COA DEHYDROGENASE FADE34"/>
    <property type="match status" value="1"/>
</dbReference>
<evidence type="ECO:0000313" key="13">
    <source>
        <dbReference type="Proteomes" id="UP000286681"/>
    </source>
</evidence>
<dbReference type="FunFam" id="2.40.110.10:FF:000011">
    <property type="entry name" value="Acyl-CoA dehydrogenase FadE34"/>
    <property type="match status" value="1"/>
</dbReference>
<dbReference type="PANTHER" id="PTHR43292">
    <property type="entry name" value="ACYL-COA DEHYDROGENASE"/>
    <property type="match status" value="1"/>
</dbReference>
<evidence type="ECO:0000259" key="9">
    <source>
        <dbReference type="Pfam" id="PF02771"/>
    </source>
</evidence>
<evidence type="ECO:0000256" key="2">
    <source>
        <dbReference type="ARBA" id="ARBA00009347"/>
    </source>
</evidence>
<dbReference type="InterPro" id="IPR052161">
    <property type="entry name" value="Mycobact_Acyl-CoA_DH"/>
</dbReference>
<comment type="cofactor">
    <cofactor evidence="1 6">
        <name>FAD</name>
        <dbReference type="ChEBI" id="CHEBI:57692"/>
    </cofactor>
</comment>
<evidence type="ECO:0000256" key="4">
    <source>
        <dbReference type="ARBA" id="ARBA00022827"/>
    </source>
</evidence>
<dbReference type="SUPFAM" id="SSF47203">
    <property type="entry name" value="Acyl-CoA dehydrogenase C-terminal domain-like"/>
    <property type="match status" value="1"/>
</dbReference>
<dbReference type="Gene3D" id="1.20.140.10">
    <property type="entry name" value="Butyryl-CoA Dehydrogenase, subunit A, domain 3"/>
    <property type="match status" value="1"/>
</dbReference>
<dbReference type="OrthoDB" id="9780544at2"/>
<dbReference type="PROSITE" id="PS00072">
    <property type="entry name" value="ACYL_COA_DH_1"/>
    <property type="match status" value="1"/>
</dbReference>
<evidence type="ECO:0000259" key="8">
    <source>
        <dbReference type="Pfam" id="PF02770"/>
    </source>
</evidence>
<gene>
    <name evidence="10" type="ORF">BRX40_00595</name>
    <name evidence="11" type="ORF">CA257_16575</name>
</gene>
<keyword evidence="3 6" id="KW-0285">Flavoprotein</keyword>
<name>A0A1L6J5K6_9SPHN</name>
<dbReference type="Proteomes" id="UP000286681">
    <property type="component" value="Unassembled WGS sequence"/>
</dbReference>
<evidence type="ECO:0000259" key="7">
    <source>
        <dbReference type="Pfam" id="PF00441"/>
    </source>
</evidence>
<dbReference type="GeneID" id="44131054"/>
<sequence length="386" mass="42110">MSATALHLDLPELPEAAETLRAEVRAFLARERAEGHLPPPEKIGLGFDIGTTKRIAAQGWIGLTWPRQYGGGERTALERYVMNEELLAAALPVGAHWVADRQSGPVLLKFGNDAQKDFYLPRIAAGDCYFCIGMSEPESGSDLASLKARAEKVAGGWRINGRKIWTTNAHRVHYMITLVRTSTVEGSRHAGLSQLIVDLKTPGVTISPIISMAGEHDFNEVLLEDVFVPDDALIGQEGNGWNQVSAELAYERSGPERWLSSFRLVSELIDILGPDAQPASLEELGRLLSHLLSLRQLSMSVASMIQRGLSPNLEASIVKDLGTKFEQEAVRVVRNLVASEDLTANGRNARLGRLLSHAQVYAPAFTIRGGTNEILRGIIARGIGLR</sequence>
<feature type="domain" description="Acyl-CoA dehydrogenase/oxidase N-terminal" evidence="9">
    <location>
        <begin position="15"/>
        <end position="127"/>
    </location>
</feature>
<dbReference type="GO" id="GO:0050660">
    <property type="term" value="F:flavin adenine dinucleotide binding"/>
    <property type="evidence" value="ECO:0007669"/>
    <property type="project" value="InterPro"/>
</dbReference>
<dbReference type="InterPro" id="IPR009075">
    <property type="entry name" value="AcylCo_DH/oxidase_C"/>
</dbReference>
<dbReference type="Pfam" id="PF02771">
    <property type="entry name" value="Acyl-CoA_dh_N"/>
    <property type="match status" value="1"/>
</dbReference>
<reference evidence="11 13" key="3">
    <citation type="submission" date="2018-07" db="EMBL/GenBank/DDBJ databases">
        <title>Genomic and Epidemiologic Investigation of an Indolent Hospital Outbreak.</title>
        <authorList>
            <person name="Johnson R.C."/>
            <person name="Deming C."/>
            <person name="Conlan S."/>
            <person name="Zellmer C.J."/>
            <person name="Michelin A.V."/>
            <person name="Lee-Lin S."/>
            <person name="Thomas P.J."/>
            <person name="Park M."/>
            <person name="Weingarten R.A."/>
            <person name="Less J."/>
            <person name="Dekker J.P."/>
            <person name="Frank K.M."/>
            <person name="Musser K.A."/>
            <person name="Mcquiston J.R."/>
            <person name="Henderson D.K."/>
            <person name="Lau A.F."/>
            <person name="Palmore T.N."/>
            <person name="Segre J.A."/>
        </authorList>
    </citation>
    <scope>NUCLEOTIDE SEQUENCE [LARGE SCALE GENOMIC DNA]</scope>
    <source>
        <strain evidence="11 13">SK-NIH.Env10_0317</strain>
    </source>
</reference>
<dbReference type="AlphaFoldDB" id="A0A1L6J5K6"/>
<evidence type="ECO:0000313" key="10">
    <source>
        <dbReference type="EMBL" id="APR51127.1"/>
    </source>
</evidence>
<evidence type="ECO:0000313" key="11">
    <source>
        <dbReference type="EMBL" id="RSV00695.1"/>
    </source>
</evidence>
<dbReference type="EMBL" id="QQWO01000015">
    <property type="protein sequence ID" value="RSV00695.1"/>
    <property type="molecule type" value="Genomic_DNA"/>
</dbReference>
<dbReference type="SUPFAM" id="SSF56645">
    <property type="entry name" value="Acyl-CoA dehydrogenase NM domain-like"/>
    <property type="match status" value="1"/>
</dbReference>
<dbReference type="Pfam" id="PF02770">
    <property type="entry name" value="Acyl-CoA_dh_M"/>
    <property type="match status" value="1"/>
</dbReference>
<reference evidence="10" key="1">
    <citation type="submission" date="2016-12" db="EMBL/GenBank/DDBJ databases">
        <title>Whole genome sequencing of Sphingomonas koreensis.</title>
        <authorList>
            <person name="Conlan S."/>
            <person name="Thomas P.J."/>
            <person name="Mullikin J."/>
            <person name="Palmore T.N."/>
            <person name="Frank K.M."/>
            <person name="Segre J.A."/>
        </authorList>
    </citation>
    <scope>NUCLEOTIDE SEQUENCE</scope>
    <source>
        <strain evidence="10">ABOJV</strain>
    </source>
</reference>
<dbReference type="Pfam" id="PF00441">
    <property type="entry name" value="Acyl-CoA_dh_1"/>
    <property type="match status" value="1"/>
</dbReference>
<dbReference type="Gene3D" id="2.40.110.10">
    <property type="entry name" value="Butyryl-CoA Dehydrogenase, subunit A, domain 2"/>
    <property type="match status" value="1"/>
</dbReference>
<comment type="similarity">
    <text evidence="2 6">Belongs to the acyl-CoA dehydrogenase family.</text>
</comment>
<dbReference type="STRING" id="93064.BRX40_00595"/>
<dbReference type="Gene3D" id="1.10.540.10">
    <property type="entry name" value="Acyl-CoA dehydrogenase/oxidase, N-terminal domain"/>
    <property type="match status" value="1"/>
</dbReference>
<keyword evidence="12" id="KW-1185">Reference proteome</keyword>
<feature type="domain" description="Acyl-CoA oxidase/dehydrogenase middle" evidence="8">
    <location>
        <begin position="131"/>
        <end position="226"/>
    </location>
</feature>
<dbReference type="InterPro" id="IPR037069">
    <property type="entry name" value="AcylCoA_DH/ox_N_sf"/>
</dbReference>
<dbReference type="GO" id="GO:0003995">
    <property type="term" value="F:acyl-CoA dehydrogenase activity"/>
    <property type="evidence" value="ECO:0007669"/>
    <property type="project" value="InterPro"/>
</dbReference>
<accession>A0A1L6J5K6</accession>
<dbReference type="InterPro" id="IPR006091">
    <property type="entry name" value="Acyl-CoA_Oxase/DH_mid-dom"/>
</dbReference>
<evidence type="ECO:0000256" key="3">
    <source>
        <dbReference type="ARBA" id="ARBA00022630"/>
    </source>
</evidence>
<feature type="domain" description="Acyl-CoA dehydrogenase/oxidase C-terminal" evidence="7">
    <location>
        <begin position="277"/>
        <end position="383"/>
    </location>
</feature>
<dbReference type="InterPro" id="IPR046373">
    <property type="entry name" value="Acyl-CoA_Oxase/DH_mid-dom_sf"/>
</dbReference>
<dbReference type="KEGG" id="skr:BRX40_00595"/>
<dbReference type="Proteomes" id="UP000185161">
    <property type="component" value="Chromosome"/>
</dbReference>
<protein>
    <submittedName>
        <fullName evidence="10">Acyl-CoA dehydrogenase</fullName>
    </submittedName>
</protein>
<evidence type="ECO:0000256" key="5">
    <source>
        <dbReference type="ARBA" id="ARBA00023002"/>
    </source>
</evidence>
<keyword evidence="4 6" id="KW-0274">FAD</keyword>
<evidence type="ECO:0000256" key="1">
    <source>
        <dbReference type="ARBA" id="ARBA00001974"/>
    </source>
</evidence>
<keyword evidence="5 6" id="KW-0560">Oxidoreductase</keyword>
<evidence type="ECO:0000313" key="12">
    <source>
        <dbReference type="Proteomes" id="UP000185161"/>
    </source>
</evidence>
<evidence type="ECO:0000256" key="6">
    <source>
        <dbReference type="RuleBase" id="RU362125"/>
    </source>
</evidence>